<name>A0A1E3KWW5_9BACL</name>
<keyword evidence="1" id="KW-0472">Membrane</keyword>
<keyword evidence="1" id="KW-1133">Transmembrane helix</keyword>
<evidence type="ECO:0000313" key="2">
    <source>
        <dbReference type="EMBL" id="ODP26032.1"/>
    </source>
</evidence>
<reference evidence="2 3" key="1">
    <citation type="submission" date="2016-08" db="EMBL/GenBank/DDBJ databases">
        <title>Genome sequencing of Paenibacillus sp. TI45-13ar, isolated from Korean traditional nuruk.</title>
        <authorList>
            <person name="Kim S.-J."/>
        </authorList>
    </citation>
    <scope>NUCLEOTIDE SEQUENCE [LARGE SCALE GENOMIC DNA]</scope>
    <source>
        <strain evidence="2 3">TI45-13ar</strain>
    </source>
</reference>
<organism evidence="2 3">
    <name type="scientific">Paenibacillus nuruki</name>
    <dbReference type="NCBI Taxonomy" id="1886670"/>
    <lineage>
        <taxon>Bacteria</taxon>
        <taxon>Bacillati</taxon>
        <taxon>Bacillota</taxon>
        <taxon>Bacilli</taxon>
        <taxon>Bacillales</taxon>
        <taxon>Paenibacillaceae</taxon>
        <taxon>Paenibacillus</taxon>
    </lineage>
</organism>
<feature type="transmembrane region" description="Helical" evidence="1">
    <location>
        <begin position="138"/>
        <end position="158"/>
    </location>
</feature>
<proteinExistence type="predicted"/>
<dbReference type="Proteomes" id="UP000094578">
    <property type="component" value="Unassembled WGS sequence"/>
</dbReference>
<protein>
    <submittedName>
        <fullName evidence="2">Uncharacterized protein</fullName>
    </submittedName>
</protein>
<evidence type="ECO:0000256" key="1">
    <source>
        <dbReference type="SAM" id="Phobius"/>
    </source>
</evidence>
<comment type="caution">
    <text evidence="2">The sequence shown here is derived from an EMBL/GenBank/DDBJ whole genome shotgun (WGS) entry which is preliminary data.</text>
</comment>
<gene>
    <name evidence="2" type="ORF">PTI45_04641</name>
</gene>
<evidence type="ECO:0000313" key="3">
    <source>
        <dbReference type="Proteomes" id="UP000094578"/>
    </source>
</evidence>
<feature type="transmembrane region" description="Helical" evidence="1">
    <location>
        <begin position="104"/>
        <end position="126"/>
    </location>
</feature>
<keyword evidence="3" id="KW-1185">Reference proteome</keyword>
<dbReference type="EMBL" id="MDER01000101">
    <property type="protein sequence ID" value="ODP26032.1"/>
    <property type="molecule type" value="Genomic_DNA"/>
</dbReference>
<feature type="transmembrane region" description="Helical" evidence="1">
    <location>
        <begin position="48"/>
        <end position="69"/>
    </location>
</feature>
<accession>A0A1E3KWW5</accession>
<sequence>MFINLINGFHQVVRLVQVIGIPVMVLLFLLGFVLILTSGKNPFRKRRGYIFIIIFGIGAFAVAYLPAIIHNYTVDQPLQLTDKHKTVKDYVDSATPIGTILFNALFYVAIPITGFMFYAGVIVRFMAPKNPSRRRKGIGLVLFAPLTMFFVYIVPKILVYI</sequence>
<feature type="transmembrane region" description="Helical" evidence="1">
    <location>
        <begin position="12"/>
        <end position="36"/>
    </location>
</feature>
<dbReference type="AlphaFoldDB" id="A0A1E3KWW5"/>
<keyword evidence="1" id="KW-0812">Transmembrane</keyword>
<dbReference type="RefSeq" id="WP_069329939.1">
    <property type="nucleotide sequence ID" value="NZ_MDER01000101.1"/>
</dbReference>
<dbReference type="STRING" id="1886670.PTI45_04641"/>